<organism evidence="3 4">
    <name type="scientific">Sphingobacterium litopenaei</name>
    <dbReference type="NCBI Taxonomy" id="2763500"/>
    <lineage>
        <taxon>Bacteria</taxon>
        <taxon>Pseudomonadati</taxon>
        <taxon>Bacteroidota</taxon>
        <taxon>Sphingobacteriia</taxon>
        <taxon>Sphingobacteriales</taxon>
        <taxon>Sphingobacteriaceae</taxon>
        <taxon>Sphingobacterium</taxon>
    </lineage>
</organism>
<feature type="domain" description="Phosphoribosyltransferase" evidence="2">
    <location>
        <begin position="102"/>
        <end position="165"/>
    </location>
</feature>
<dbReference type="PANTHER" id="PTHR47505:SF1">
    <property type="entry name" value="DNA UTILIZATION PROTEIN YHGH"/>
    <property type="match status" value="1"/>
</dbReference>
<dbReference type="InterPro" id="IPR000836">
    <property type="entry name" value="PRTase_dom"/>
</dbReference>
<comment type="caution">
    <text evidence="3">The sequence shown here is derived from an EMBL/GenBank/DDBJ whole genome shotgun (WGS) entry which is preliminary data.</text>
</comment>
<proteinExistence type="inferred from homology"/>
<sequence length="169" mass="19194">MGKIHFEPAFSILHLVKFSRVETLLHKLKCKIQPEKGVFLGELYGKRLKRVIEHIDIIIPIPIHINKLRKRGYNQAAQFAFGLSLGLDILLDENILKRDILSISYTQKSRTERYNNVKGVFSVSITRNLQEKHILLVDDVLTTGASICEAAQLLIYKGTKVSIATIGRE</sequence>
<dbReference type="PANTHER" id="PTHR47505">
    <property type="entry name" value="DNA UTILIZATION PROTEIN YHGH"/>
    <property type="match status" value="1"/>
</dbReference>
<name>A0ABR7YCV9_9SPHI</name>
<dbReference type="CDD" id="cd06223">
    <property type="entry name" value="PRTases_typeI"/>
    <property type="match status" value="1"/>
</dbReference>
<comment type="similarity">
    <text evidence="1">Belongs to the ComF/GntX family.</text>
</comment>
<evidence type="ECO:0000313" key="3">
    <source>
        <dbReference type="EMBL" id="MBD1429111.1"/>
    </source>
</evidence>
<dbReference type="EMBL" id="JACOIJ010000008">
    <property type="protein sequence ID" value="MBD1429111.1"/>
    <property type="molecule type" value="Genomic_DNA"/>
</dbReference>
<dbReference type="Proteomes" id="UP000651271">
    <property type="component" value="Unassembled WGS sequence"/>
</dbReference>
<reference evidence="3 4" key="1">
    <citation type="submission" date="2020-08" db="EMBL/GenBank/DDBJ databases">
        <title>Sphingobacterium sp. DN04309 isolated from aquaculture water.</title>
        <authorList>
            <person name="Zhang M."/>
        </authorList>
    </citation>
    <scope>NUCLEOTIDE SEQUENCE [LARGE SCALE GENOMIC DNA]</scope>
    <source>
        <strain evidence="3 4">DN04309</strain>
    </source>
</reference>
<keyword evidence="4" id="KW-1185">Reference proteome</keyword>
<dbReference type="InterPro" id="IPR029057">
    <property type="entry name" value="PRTase-like"/>
</dbReference>
<evidence type="ECO:0000256" key="1">
    <source>
        <dbReference type="ARBA" id="ARBA00008007"/>
    </source>
</evidence>
<dbReference type="Pfam" id="PF00156">
    <property type="entry name" value="Pribosyltran"/>
    <property type="match status" value="1"/>
</dbReference>
<dbReference type="SUPFAM" id="SSF53271">
    <property type="entry name" value="PRTase-like"/>
    <property type="match status" value="1"/>
</dbReference>
<evidence type="ECO:0000313" key="4">
    <source>
        <dbReference type="Proteomes" id="UP000651271"/>
    </source>
</evidence>
<evidence type="ECO:0000259" key="2">
    <source>
        <dbReference type="Pfam" id="PF00156"/>
    </source>
</evidence>
<protein>
    <submittedName>
        <fullName evidence="3">ComF family protein</fullName>
    </submittedName>
</protein>
<accession>A0ABR7YCV9</accession>
<dbReference type="Gene3D" id="3.40.50.2020">
    <property type="match status" value="1"/>
</dbReference>
<gene>
    <name evidence="3" type="ORF">H8B04_05945</name>
</gene>
<dbReference type="InterPro" id="IPR051910">
    <property type="entry name" value="ComF/GntX_DNA_util-trans"/>
</dbReference>